<dbReference type="RefSeq" id="WP_067206834.1">
    <property type="nucleotide sequence ID" value="NZ_FLOC01000005.1"/>
</dbReference>
<dbReference type="PANTHER" id="PTHR44591">
    <property type="entry name" value="STRESS RESPONSE REGULATOR PROTEIN 1"/>
    <property type="match status" value="1"/>
</dbReference>
<dbReference type="AlphaFoldDB" id="A0A1A8T8I5"/>
<gene>
    <name evidence="4" type="primary">pleD_3</name>
    <name evidence="4" type="ORF">MAQ5080_01176</name>
</gene>
<keyword evidence="1 2" id="KW-0597">Phosphoprotein</keyword>
<dbReference type="PROSITE" id="PS50110">
    <property type="entry name" value="RESPONSE_REGULATORY"/>
    <property type="match status" value="1"/>
</dbReference>
<protein>
    <submittedName>
        <fullName evidence="4">Response regulator PleD</fullName>
    </submittedName>
</protein>
<dbReference type="EMBL" id="FLOC01000005">
    <property type="protein sequence ID" value="SBS28695.1"/>
    <property type="molecule type" value="Genomic_DNA"/>
</dbReference>
<dbReference type="STRING" id="295068.MAQ5080_01176"/>
<feature type="domain" description="Response regulatory" evidence="3">
    <location>
        <begin position="8"/>
        <end position="124"/>
    </location>
</feature>
<dbReference type="SUPFAM" id="SSF52172">
    <property type="entry name" value="CheY-like"/>
    <property type="match status" value="1"/>
</dbReference>
<dbReference type="InterPro" id="IPR011006">
    <property type="entry name" value="CheY-like_superfamily"/>
</dbReference>
<dbReference type="SMART" id="SM00448">
    <property type="entry name" value="REC"/>
    <property type="match status" value="1"/>
</dbReference>
<dbReference type="Gene3D" id="3.40.50.2300">
    <property type="match status" value="1"/>
</dbReference>
<dbReference type="GO" id="GO:0000160">
    <property type="term" value="P:phosphorelay signal transduction system"/>
    <property type="evidence" value="ECO:0007669"/>
    <property type="project" value="InterPro"/>
</dbReference>
<feature type="modified residue" description="4-aspartylphosphate" evidence="2">
    <location>
        <position position="57"/>
    </location>
</feature>
<dbReference type="InterPro" id="IPR050595">
    <property type="entry name" value="Bact_response_regulator"/>
</dbReference>
<sequence>MSDGDQKTILLLDDSPANIKVLNSALKDHYRTKIATNGIKALEIASRDPQPDLILLDIMMPEMNGFEVCSRLKERPETNAIPVIFLTGKTSDEDREKGLSLGAVGFLDKPINVSLVVECLQEQLGTKT</sequence>
<evidence type="ECO:0000259" key="3">
    <source>
        <dbReference type="PROSITE" id="PS50110"/>
    </source>
</evidence>
<accession>A0A1A8T8I5</accession>
<evidence type="ECO:0000256" key="1">
    <source>
        <dbReference type="ARBA" id="ARBA00022553"/>
    </source>
</evidence>
<dbReference type="PANTHER" id="PTHR44591:SF3">
    <property type="entry name" value="RESPONSE REGULATORY DOMAIN-CONTAINING PROTEIN"/>
    <property type="match status" value="1"/>
</dbReference>
<evidence type="ECO:0000256" key="2">
    <source>
        <dbReference type="PROSITE-ProRule" id="PRU00169"/>
    </source>
</evidence>
<organism evidence="4 5">
    <name type="scientific">Marinomonas aquimarina</name>
    <dbReference type="NCBI Taxonomy" id="295068"/>
    <lineage>
        <taxon>Bacteria</taxon>
        <taxon>Pseudomonadati</taxon>
        <taxon>Pseudomonadota</taxon>
        <taxon>Gammaproteobacteria</taxon>
        <taxon>Oceanospirillales</taxon>
        <taxon>Oceanospirillaceae</taxon>
        <taxon>Marinomonas</taxon>
    </lineage>
</organism>
<dbReference type="Proteomes" id="UP000092627">
    <property type="component" value="Unassembled WGS sequence"/>
</dbReference>
<evidence type="ECO:0000313" key="4">
    <source>
        <dbReference type="EMBL" id="SBS28695.1"/>
    </source>
</evidence>
<keyword evidence="5" id="KW-1185">Reference proteome</keyword>
<evidence type="ECO:0000313" key="5">
    <source>
        <dbReference type="Proteomes" id="UP000092627"/>
    </source>
</evidence>
<reference evidence="4 5" key="1">
    <citation type="submission" date="2016-06" db="EMBL/GenBank/DDBJ databases">
        <authorList>
            <person name="Kjaerup R.B."/>
            <person name="Dalgaard T.S."/>
            <person name="Juul-Madsen H.R."/>
        </authorList>
    </citation>
    <scope>NUCLEOTIDE SEQUENCE [LARGE SCALE GENOMIC DNA]</scope>
    <source>
        <strain evidence="4 5">CECT 5080</strain>
    </source>
</reference>
<dbReference type="Pfam" id="PF00072">
    <property type="entry name" value="Response_reg"/>
    <property type="match status" value="1"/>
</dbReference>
<name>A0A1A8T8I5_9GAMM</name>
<dbReference type="InterPro" id="IPR001789">
    <property type="entry name" value="Sig_transdc_resp-reg_receiver"/>
</dbReference>
<proteinExistence type="predicted"/>
<dbReference type="OrthoDB" id="9800897at2"/>